<feature type="transmembrane region" description="Helical" evidence="5">
    <location>
        <begin position="3541"/>
        <end position="3564"/>
    </location>
</feature>
<evidence type="ECO:0000256" key="3">
    <source>
        <dbReference type="ARBA" id="ARBA00022737"/>
    </source>
</evidence>
<dbReference type="Gene3D" id="1.25.10.10">
    <property type="entry name" value="Leucine-rich Repeat Variant"/>
    <property type="match status" value="5"/>
</dbReference>
<comment type="caution">
    <text evidence="7">The sequence shown here is derived from an EMBL/GenBank/DDBJ whole genome shotgun (WGS) entry which is preliminary data.</text>
</comment>
<dbReference type="Pfam" id="PF24993">
    <property type="entry name" value="GNC1_N"/>
    <property type="match status" value="2"/>
</dbReference>
<dbReference type="InterPro" id="IPR057546">
    <property type="entry name" value="HEAT_GCN1"/>
</dbReference>
<feature type="repeat" description="HEAT" evidence="4">
    <location>
        <begin position="2425"/>
        <end position="2462"/>
    </location>
</feature>
<feature type="repeat" description="HEAT" evidence="4">
    <location>
        <begin position="2773"/>
        <end position="2810"/>
    </location>
</feature>
<dbReference type="PROSITE" id="PS50077">
    <property type="entry name" value="HEAT_REPEAT"/>
    <property type="match status" value="3"/>
</dbReference>
<dbReference type="Pfam" id="PF07690">
    <property type="entry name" value="MFS_1"/>
    <property type="match status" value="1"/>
</dbReference>
<evidence type="ECO:0000313" key="7">
    <source>
        <dbReference type="EMBL" id="CAF0983008.1"/>
    </source>
</evidence>
<dbReference type="FunFam" id="1.25.10.10:FF:000162">
    <property type="entry name" value="GCN1, eIF2 alpha kinase activator homolog"/>
    <property type="match status" value="1"/>
</dbReference>
<proteinExistence type="inferred from homology"/>
<dbReference type="CDD" id="cd06174">
    <property type="entry name" value="MFS"/>
    <property type="match status" value="1"/>
</dbReference>
<dbReference type="EMBL" id="CAJNON010000112">
    <property type="protein sequence ID" value="CAF0983008.1"/>
    <property type="molecule type" value="Genomic_DNA"/>
</dbReference>
<evidence type="ECO:0000256" key="5">
    <source>
        <dbReference type="SAM" id="Phobius"/>
    </source>
</evidence>
<dbReference type="SUPFAM" id="SSF103473">
    <property type="entry name" value="MFS general substrate transporter"/>
    <property type="match status" value="1"/>
</dbReference>
<dbReference type="InterPro" id="IPR056810">
    <property type="entry name" value="GNC1-like_N"/>
</dbReference>
<feature type="transmembrane region" description="Helical" evidence="5">
    <location>
        <begin position="3378"/>
        <end position="3401"/>
    </location>
</feature>
<protein>
    <recommendedName>
        <fullName evidence="6">TOG domain-containing protein</fullName>
    </recommendedName>
</protein>
<sequence length="3684" mass="414572">MESLKNFVRYSWSSSPKVRTDVINDLVETLKTNQTDDLPDPALKILAHTIGQLIPSYTTAKSRVLLSTLLDAAVGKYKERILKPILNAFDLQSRTICKVHPHRNARVQADYGFLYMSRILVASQGVTTDEEIDKLTLLIFSRYISSILADLSTPLGLKLVDKRLKNLFKQVPKVSESWVKLLQSISELDLAHLGMISALLHRFKTTEPTLYEQVKTVGIDSYTKLILGTRTKPYDAALKPCTEIIRSIDIETFKTNVYPAVNRSLLRNPEIIIEAVPSLLSNLQFDLSYTANELAKLLAPPLVSKTESLEASALTSFQALAKQITNGETVLSIVQYLFNILNGTDSSVSKLSVISQRENVLNAIGALSRSPSKNISQEDILKLFDKYFYSMIQQEVHEGLIGHMLQQMTGWCSRLTSVNQTLTDFFKKGLEQKTSTAVTRTAYLQCMLATYKEETITSLIPLHTTLMVSYERGLNQPTLIICVHEALLAALIMINIAQMNSAYDNKLTSLWATLNDSKKQIFTTDKFQREINQAGARVFFQLYEQLHGTLHIQDIGPYTRTFIHLILHSSYEVRKSAYDIIRRLVNNLRSNETDISLALLNALETYFDHFQLTNESGDEMKSTTVSKGLEETLLCLAKSMRTQDEKTKIMLCVRALLVSCLSSQLVLTDEKLWLKFLYHIFDKQQNEIENFFKNNVDLLVKACTENQRIQKNQISAIGLLCSLRPNLFLKPFLQIAYQRLETDRYLSVNKKSYEIMKTPAGQIYDKTVMETILKHEAKDTGNVKRESKNYSYKEQMAARELEKELAAKQKAEAPQLTKKQQEMLQQQLDQEQTIRDNIKKIDESAKNIFELLTNIIKSTQEQFIPYIGELVIHVWPALQSPLAFNYAKDLYVTLVPIVFMNDKDTFVDKRLKNLFKQVPKVSESWVKLLQSISELDLAHLGMISALLHRFKTTEPTLYEQVKTVGIDSYTKLILGTRTKPYDAALKPCTEIIRSIDIETFKTNVYPAVNRSLLRNPEIIIEAVPSLLCNLQFDLSYTANELAKLLAPPLVSKTESLEASALTSFQALAKQIANGETVLSIVQYLFNILNGTDSSVSKLSVISQRENVLNAIGALSRSPSKNISQEDILKLFDKYFYSMIQQEVHEGLIGHMLQQMTGWCSRLTSVNQTLTDFFKKGLEQKTSTAVTRTAYLQCMLATYKEETITSLIPLHTTFMASYERGLNQPTLIICVHEALLAALIMINIAQMNSAYDNKLTSLWSTLNDSKKQIFTTDKFQREINQAGARVFFQLYEQLQGTLHIQDIGPYTRTFIHLILHSSYEVRKSAYDIIRRLVNNLRSNETDISLALLNALETYFDHFQLTNESGDEMKSTTVSKGLEETLLCLAKSMRTQDEKTKIMLCVRALLVSCLSSQLVLTDEKLWLKFLYHIFDKQQNEIENFFKNNVDLLVKACTENQRIQKNQISAIGLLCSLRPNLFLKPFLQIAYQRLETDRYLSVNKKSYEIMKTPAGQIYDKTVMETILKHEAKDTGNVKRESKNYSYKEQMAARELEKELAAKQKAEAPQLTKKQQEMLQQQLDQEQTIRDNIKKIDEGAKNIFELLTNIIKSTQEQFIPYIGELVIHVWPALQSPLAFNYAKDLYVTLVPIVFMNDKDTFALQSPLAFNYAKDLYVTLVPIVFMNDKDTFGNHNNNNIDLLIFILFFQGYAIANLAIRLNCDPSTTNQQIEKRWLQEDLLLAIERLLQRLYENTQQAKTFMQLSIARLDYCLPLFKNIVSYSKCKNEWVTLILNICREYFSVVSTADPDNHPSLLPRRDLIRLFLDINAVSKSVQVQNDATELLTKLCELCCTYESDDDIQVLLDNLRSSIPSVRESCILSLKKLVTQLNTAHPTLQADIARRLLIACEDLEERVKTIATELWPQTKLVVKAENVKDFLKDIVHPSMPVREPATIALPKLLETSHPQLIPFILNDLFDIYTKNNKLIPQAVDQFGRQLEAKPVDTWEPRAGVAVCLFHMASFVGDHIEDLFKFYVPTALNDRNLDVRNDMLRAATTTIDIHGRENLTMLLQIMEGFLKEAPKTADYDSVRQSVVILMGKLAKDMDKDSTKVKNILGQLISTLNTPSQQVQAAVADCLPPLVAAVKDEAGVYVQQLLNCLLSSQDYAEKKGAAYGLAGFIKGLGILAVKQYNVLTELTEAIQDKSNAKRREGALFGLEMLTSMLGRLFEVYIVNILPNLLLCFGDNDAKVRDAAEDCARAIMSKLTSHGVKIVLPGLLKGLESDLWRTKCGAVELLGAMAHCAPKQLSTCLPSIVPKLIEVLTDSHQRVQKSGTQALKQIGSVIKNPEIQAIVPVLLDALQEPTKKTQASLQILIQTRFVHFIDAPSLALIIPVIERAFQNRSTETRKMAAQIIGNIYSLTDSKDLAPYLANILPGLKTSLLDPVPEVRAVSAHALGSMVRAMGEEAFQEIVPWLMEHLVLESSPVDRSGAAQGLSEVIFGLGADRLEKSMKEIIDRSQQLDLAAHVRDGYMMMFIYLPISFGEKFIPYVGKIIPPILKGLADETEFVRDTALKAGQRIVNSYAETAISLFVPELERGLFDDNWRIRYSSVLLLGELLFKVSGVTGKATTESVDEDDNFGTEYGLQAITAALGRDRRDIVLSGLYMGRSDIALTVRQSALHVWKTIISNTPRTLREILQTLFTTLLGCLASSNYDKRQIAARTLGDLVRKLGERVLPEIIPILEKGLDSPKSDQRQGVCIGLSEIMTACSRDYIIAFSSTIIPTVRRALLDPLVEVRQSAAKTFENLHSSIGTPALDDILPYLLNAMQKDPVPNGKTTNQPQDQEDNERDHALDALQRIMQLKSRVVLPYLVPHLIQPPVDIKALASLTLVAGDSLAKHLSRIIQAVVTHIAEEKDPEARQNHMYYAEQLISAINDPDGILIIIKELQEFARSPKVNNRLVTSQLLLSFCKQAKGTYQDYIDDVIRISINLLNDENEQILNTAWDCIDTILKDFDSLELQKRLPIVRQALRTAQSNSRERGRLVGLCLPKKGIGCILPIYKECILNGPPELRESGANGLNEAINLSDAEALKSSIMNVTGPLIRVLGERFSTDIKVAILETLSTFMGKVGVQLKPFLPQLQPTLLKGLNDPARQVRVKAGNALGLLSQIHVRIDPIFVELLNGLKMNDDPSFKETYLLALKNCLTAVASKLSDDVKKQTEQSLSTSESNAGSRLKIVGLIWTLLECNLVAGNIFGFASLFSVLPRYKIYESRCKILSEKAISDVTTTITSDCRGQIDEYQLAFALGIGFFNLPAVVIGIFGDFFGPRSLRMVGIALHLISWLSLGFLQPGYDWLILLHTVFSALAGMCILLSSFSIASNFPKTRGLVTSLISGAQNSGSIWFAIFQVLIEKDWISLSTLSFIWASFSLPMLCSAMLFFNWHFKCTETSNKTKSTTHEVEINQKEDSLARHLTNPLFVVVTLFISCLLLTVSFLPVVWFPWIMHLTGNDIKLSNRYTFIFNMSAVLSIFIAPICGFILDFKANRGKSQQILNISIVQTITWVAAIILCIICMLRSVTAALTAIAIFLVSRTMLVTGCQAVICTTFPPQYIGTLLGLMWTTAGIVSFVTYGLTRLATNPTYAWRAWLVILCLCVLMGGHIIQLWRLYFQSKKQTKTELKINEEELTNLKSSIDN</sequence>
<reference evidence="7" key="1">
    <citation type="submission" date="2021-02" db="EMBL/GenBank/DDBJ databases">
        <authorList>
            <person name="Nowell W R."/>
        </authorList>
    </citation>
    <scope>NUCLEOTIDE SEQUENCE</scope>
</reference>
<feature type="transmembrane region" description="Helical" evidence="5">
    <location>
        <begin position="3604"/>
        <end position="3623"/>
    </location>
</feature>
<evidence type="ECO:0000259" key="6">
    <source>
        <dbReference type="SMART" id="SM01349"/>
    </source>
</evidence>
<feature type="transmembrane region" description="Helical" evidence="5">
    <location>
        <begin position="3291"/>
        <end position="3313"/>
    </location>
</feature>
<feature type="domain" description="TOG" evidence="6">
    <location>
        <begin position="2132"/>
        <end position="2365"/>
    </location>
</feature>
<dbReference type="InterPro" id="IPR016024">
    <property type="entry name" value="ARM-type_fold"/>
</dbReference>
<feature type="repeat" description="HEAT" evidence="4">
    <location>
        <begin position="2306"/>
        <end position="2343"/>
    </location>
</feature>
<dbReference type="GO" id="GO:0006417">
    <property type="term" value="P:regulation of translation"/>
    <property type="evidence" value="ECO:0007669"/>
    <property type="project" value="TreeGrafter"/>
</dbReference>
<dbReference type="FunFam" id="1.25.10.10:FF:000096">
    <property type="entry name" value="eIF-2-alpha kinase activator gcn1"/>
    <property type="match status" value="1"/>
</dbReference>
<evidence type="ECO:0000256" key="1">
    <source>
        <dbReference type="ARBA" id="ARBA00007366"/>
    </source>
</evidence>
<dbReference type="GO" id="GO:0005829">
    <property type="term" value="C:cytosol"/>
    <property type="evidence" value="ECO:0007669"/>
    <property type="project" value="TreeGrafter"/>
</dbReference>
<dbReference type="Pfam" id="PF25801">
    <property type="entry name" value="HEAT_GCN1_C_2"/>
    <property type="match status" value="1"/>
</dbReference>
<evidence type="ECO:0000256" key="2">
    <source>
        <dbReference type="ARBA" id="ARBA00022553"/>
    </source>
</evidence>
<feature type="transmembrane region" description="Helical" evidence="5">
    <location>
        <begin position="3570"/>
        <end position="3592"/>
    </location>
</feature>
<evidence type="ECO:0000313" key="8">
    <source>
        <dbReference type="Proteomes" id="UP000663891"/>
    </source>
</evidence>
<organism evidence="7 8">
    <name type="scientific">Adineta steineri</name>
    <dbReference type="NCBI Taxonomy" id="433720"/>
    <lineage>
        <taxon>Eukaryota</taxon>
        <taxon>Metazoa</taxon>
        <taxon>Spiralia</taxon>
        <taxon>Gnathifera</taxon>
        <taxon>Rotifera</taxon>
        <taxon>Eurotatoria</taxon>
        <taxon>Bdelloidea</taxon>
        <taxon>Adinetida</taxon>
        <taxon>Adinetidae</taxon>
        <taxon>Adineta</taxon>
    </lineage>
</organism>
<keyword evidence="3" id="KW-0677">Repeat</keyword>
<dbReference type="Pfam" id="PF24984">
    <property type="entry name" value="HEAT_EF3_GNC1"/>
    <property type="match status" value="1"/>
</dbReference>
<feature type="transmembrane region" description="Helical" evidence="5">
    <location>
        <begin position="3413"/>
        <end position="3434"/>
    </location>
</feature>
<name>A0A814FPM3_9BILA</name>
<dbReference type="Proteomes" id="UP000663891">
    <property type="component" value="Unassembled WGS sequence"/>
</dbReference>
<feature type="transmembrane region" description="Helical" evidence="5">
    <location>
        <begin position="3467"/>
        <end position="3489"/>
    </location>
</feature>
<dbReference type="Gene3D" id="1.20.1250.20">
    <property type="entry name" value="MFS general substrate transporter like domains"/>
    <property type="match status" value="1"/>
</dbReference>
<comment type="similarity">
    <text evidence="1">Belongs to the GCN1 family.</text>
</comment>
<dbReference type="FunFam" id="1.25.10.10:FF:000090">
    <property type="entry name" value="eIF-2-alpha kinase activator GCN1"/>
    <property type="match status" value="1"/>
</dbReference>
<dbReference type="Pfam" id="PF24987">
    <property type="entry name" value="HEAT_EF3_N"/>
    <property type="match status" value="1"/>
</dbReference>
<dbReference type="InterPro" id="IPR011989">
    <property type="entry name" value="ARM-like"/>
</dbReference>
<dbReference type="GO" id="GO:0034198">
    <property type="term" value="P:cellular response to amino acid starvation"/>
    <property type="evidence" value="ECO:0007669"/>
    <property type="project" value="TreeGrafter"/>
</dbReference>
<dbReference type="PANTHER" id="PTHR23346">
    <property type="entry name" value="TRANSLATIONAL ACTIVATOR GCN1-RELATED"/>
    <property type="match status" value="1"/>
</dbReference>
<dbReference type="InterPro" id="IPR021133">
    <property type="entry name" value="HEAT_type_2"/>
</dbReference>
<keyword evidence="2" id="KW-0597">Phosphoprotein</keyword>
<dbReference type="InterPro" id="IPR036259">
    <property type="entry name" value="MFS_trans_sf"/>
</dbReference>
<feature type="transmembrane region" description="Helical" evidence="5">
    <location>
        <begin position="3509"/>
        <end position="3529"/>
    </location>
</feature>
<dbReference type="SMART" id="SM01349">
    <property type="entry name" value="TOG"/>
    <property type="match status" value="1"/>
</dbReference>
<feature type="transmembrane region" description="Helical" evidence="5">
    <location>
        <begin position="3635"/>
        <end position="3658"/>
    </location>
</feature>
<dbReference type="InterPro" id="IPR034085">
    <property type="entry name" value="TOG"/>
</dbReference>
<accession>A0A814FPM3</accession>
<dbReference type="PANTHER" id="PTHR23346:SF7">
    <property type="entry name" value="STALLED RIBOSOME SENSOR GCN1"/>
    <property type="match status" value="1"/>
</dbReference>
<gene>
    <name evidence="7" type="ORF">VCS650_LOCUS13774</name>
</gene>
<dbReference type="OrthoDB" id="5148094at2759"/>
<dbReference type="GO" id="GO:0022857">
    <property type="term" value="F:transmembrane transporter activity"/>
    <property type="evidence" value="ECO:0007669"/>
    <property type="project" value="InterPro"/>
</dbReference>
<keyword evidence="5" id="KW-1133">Transmembrane helix</keyword>
<keyword evidence="5" id="KW-0812">Transmembrane</keyword>
<dbReference type="GO" id="GO:0019887">
    <property type="term" value="F:protein kinase regulator activity"/>
    <property type="evidence" value="ECO:0007669"/>
    <property type="project" value="TreeGrafter"/>
</dbReference>
<dbReference type="SUPFAM" id="SSF48371">
    <property type="entry name" value="ARM repeat"/>
    <property type="match status" value="5"/>
</dbReference>
<keyword evidence="5" id="KW-0472">Membrane</keyword>
<feature type="transmembrane region" description="Helical" evidence="5">
    <location>
        <begin position="3345"/>
        <end position="3366"/>
    </location>
</feature>
<dbReference type="Pfam" id="PF23271">
    <property type="entry name" value="HEAT_GCN1"/>
    <property type="match status" value="1"/>
</dbReference>
<evidence type="ECO:0000256" key="4">
    <source>
        <dbReference type="PROSITE-ProRule" id="PRU00103"/>
    </source>
</evidence>
<dbReference type="InterPro" id="IPR011701">
    <property type="entry name" value="MFS"/>
</dbReference>